<dbReference type="SUPFAM" id="SSF58104">
    <property type="entry name" value="Methyl-accepting chemotaxis protein (MCP) signaling domain"/>
    <property type="match status" value="1"/>
</dbReference>
<keyword evidence="5" id="KW-0997">Cell inner membrane</keyword>
<keyword evidence="6" id="KW-0812">Transmembrane</keyword>
<feature type="domain" description="PAS" evidence="14">
    <location>
        <begin position="1"/>
        <end position="71"/>
    </location>
</feature>
<keyword evidence="16" id="KW-0675">Receptor</keyword>
<dbReference type="PRINTS" id="PR00260">
    <property type="entry name" value="CHEMTRNSDUCR"/>
</dbReference>
<evidence type="ECO:0000256" key="7">
    <source>
        <dbReference type="ARBA" id="ARBA00022989"/>
    </source>
</evidence>
<dbReference type="Proteomes" id="UP000183772">
    <property type="component" value="Chromosome I"/>
</dbReference>
<dbReference type="InterPro" id="IPR035965">
    <property type="entry name" value="PAS-like_dom_sf"/>
</dbReference>
<evidence type="ECO:0000256" key="5">
    <source>
        <dbReference type="ARBA" id="ARBA00022519"/>
    </source>
</evidence>
<dbReference type="AlphaFoldDB" id="A0AAX2DG49"/>
<evidence type="ECO:0000259" key="15">
    <source>
        <dbReference type="PROSITE" id="PS50192"/>
    </source>
</evidence>
<dbReference type="InterPro" id="IPR004090">
    <property type="entry name" value="Chemotax_Me-accpt_rcpt"/>
</dbReference>
<feature type="domain" description="Methyl-accepting transducer" evidence="13">
    <location>
        <begin position="245"/>
        <end position="481"/>
    </location>
</feature>
<keyword evidence="9 11" id="KW-0807">Transducer</keyword>
<reference evidence="16 17" key="1">
    <citation type="submission" date="2016-10" db="EMBL/GenBank/DDBJ databases">
        <authorList>
            <person name="Varghese N."/>
            <person name="Submissions S."/>
        </authorList>
    </citation>
    <scope>NUCLEOTIDE SEQUENCE [LARGE SCALE GENOMIC DNA]</scope>
    <source>
        <strain evidence="16 17">DSM 16733</strain>
    </source>
</reference>
<protein>
    <submittedName>
        <fullName evidence="16">Aerotaxis receptor</fullName>
    </submittedName>
</protein>
<dbReference type="GeneID" id="76214165"/>
<evidence type="ECO:0000256" key="1">
    <source>
        <dbReference type="ARBA" id="ARBA00004429"/>
    </source>
</evidence>
<dbReference type="RefSeq" id="WP_047703544.1">
    <property type="nucleotide sequence ID" value="NZ_CAKKMJ010000011.1"/>
</dbReference>
<dbReference type="Pfam" id="PF00015">
    <property type="entry name" value="MCPsignal"/>
    <property type="match status" value="1"/>
</dbReference>
<dbReference type="EMBL" id="LT629790">
    <property type="protein sequence ID" value="SDU66474.1"/>
    <property type="molecule type" value="Genomic_DNA"/>
</dbReference>
<evidence type="ECO:0000313" key="17">
    <source>
        <dbReference type="Proteomes" id="UP000183772"/>
    </source>
</evidence>
<accession>A0AAX2DG49</accession>
<proteinExistence type="inferred from homology"/>
<dbReference type="FunFam" id="1.10.287.950:FF:000001">
    <property type="entry name" value="Methyl-accepting chemotaxis sensory transducer"/>
    <property type="match status" value="1"/>
</dbReference>
<dbReference type="Gene3D" id="3.30.450.20">
    <property type="entry name" value="PAS domain"/>
    <property type="match status" value="1"/>
</dbReference>
<feature type="compositionally biased region" description="Basic and acidic residues" evidence="12">
    <location>
        <begin position="307"/>
        <end position="320"/>
    </location>
</feature>
<evidence type="ECO:0000256" key="3">
    <source>
        <dbReference type="ARBA" id="ARBA00022481"/>
    </source>
</evidence>
<evidence type="ECO:0000259" key="13">
    <source>
        <dbReference type="PROSITE" id="PS50111"/>
    </source>
</evidence>
<keyword evidence="7" id="KW-1133">Transmembrane helix</keyword>
<dbReference type="GO" id="GO:0004888">
    <property type="term" value="F:transmembrane signaling receptor activity"/>
    <property type="evidence" value="ECO:0007669"/>
    <property type="project" value="InterPro"/>
</dbReference>
<dbReference type="InterPro" id="IPR004089">
    <property type="entry name" value="MCPsignal_dom"/>
</dbReference>
<dbReference type="PROSITE" id="PS50111">
    <property type="entry name" value="CHEMOTAXIS_TRANSDUC_2"/>
    <property type="match status" value="1"/>
</dbReference>
<evidence type="ECO:0000256" key="8">
    <source>
        <dbReference type="ARBA" id="ARBA00023136"/>
    </source>
</evidence>
<evidence type="ECO:0000256" key="10">
    <source>
        <dbReference type="ARBA" id="ARBA00029447"/>
    </source>
</evidence>
<sequence length="518" mass="55770">MQTVINTPSGFEEPPISRLDPQGVLLTCNAAYLNMSGYTEHELIGKPHTLINHPHMPAAVATSMWHALRAGVPWTAPVMTRCKQGDAHWRSLYVVPLFDDGKLAALGTVYQPIEPAQARQAEQLYARLARGQAPWSLLQRFGELLLGHGLQLALGLGLALATLQGYLPLALGAPLLLALCLAGLQPALRQRQLTRALLAQHTQAYSDPLLTPLHAQHPGPTSLLAMALDGQRARMSTVMSRICINSVVLRQQAQTSADVVEQTVEQLDRQVRETEQTAAAINQMSATIQELSRNLQHTAQAAQNADHLARDGERLSDDSQHSAQTMRHSVGEIGRAVDSLAAAIESIGGIATVIQNIAEQTNLLALNAAIEAARAGESGRGFAVVADEVRSLASRTRESTHEIQRSLESLRQDSGTALATAQRGEQIALRASSDAEQARQALTRICAEVAQISGMSLQMAAAIEQQGQVAEQINQQITEIAGFTERTSQQAGRTSKISQALHQLAESQLGLAQRFLNG</sequence>
<evidence type="ECO:0000313" key="16">
    <source>
        <dbReference type="EMBL" id="SDU66474.1"/>
    </source>
</evidence>
<feature type="domain" description="T-SNARE coiled-coil homology" evidence="15">
    <location>
        <begin position="432"/>
        <end position="494"/>
    </location>
</feature>
<keyword evidence="4" id="KW-0145">Chemotaxis</keyword>
<dbReference type="PROSITE" id="PS50112">
    <property type="entry name" value="PAS"/>
    <property type="match status" value="1"/>
</dbReference>
<comment type="similarity">
    <text evidence="10">Belongs to the methyl-accepting chemotaxis (MCP) protein family.</text>
</comment>
<dbReference type="InterPro" id="IPR000014">
    <property type="entry name" value="PAS"/>
</dbReference>
<evidence type="ECO:0000256" key="4">
    <source>
        <dbReference type="ARBA" id="ARBA00022500"/>
    </source>
</evidence>
<gene>
    <name evidence="16" type="ORF">SAMN05216476_4117</name>
</gene>
<comment type="subcellular location">
    <subcellularLocation>
        <location evidence="1">Cell inner membrane</location>
        <topology evidence="1">Multi-pass membrane protein</topology>
    </subcellularLocation>
</comment>
<dbReference type="Gene3D" id="1.10.287.950">
    <property type="entry name" value="Methyl-accepting chemotaxis protein"/>
    <property type="match status" value="1"/>
</dbReference>
<dbReference type="GO" id="GO:0007165">
    <property type="term" value="P:signal transduction"/>
    <property type="evidence" value="ECO:0007669"/>
    <property type="project" value="UniProtKB-KW"/>
</dbReference>
<evidence type="ECO:0000256" key="11">
    <source>
        <dbReference type="PROSITE-ProRule" id="PRU00284"/>
    </source>
</evidence>
<name>A0AAX2DG49_9PSED</name>
<keyword evidence="17" id="KW-1185">Reference proteome</keyword>
<dbReference type="PROSITE" id="PS50192">
    <property type="entry name" value="T_SNARE"/>
    <property type="match status" value="1"/>
</dbReference>
<dbReference type="NCBIfam" id="TIGR00229">
    <property type="entry name" value="sensory_box"/>
    <property type="match status" value="1"/>
</dbReference>
<keyword evidence="2" id="KW-1003">Cell membrane</keyword>
<feature type="region of interest" description="Disordered" evidence="12">
    <location>
        <begin position="298"/>
        <end position="326"/>
    </location>
</feature>
<dbReference type="GO" id="GO:0005886">
    <property type="term" value="C:plasma membrane"/>
    <property type="evidence" value="ECO:0007669"/>
    <property type="project" value="UniProtKB-SubCell"/>
</dbReference>
<dbReference type="InterPro" id="IPR013655">
    <property type="entry name" value="PAS_fold_3"/>
</dbReference>
<dbReference type="PANTHER" id="PTHR32089:SF74">
    <property type="entry name" value="METHYL-ACCEPTING CHEMOTAXIS PROTEIN AER"/>
    <property type="match status" value="1"/>
</dbReference>
<evidence type="ECO:0000256" key="6">
    <source>
        <dbReference type="ARBA" id="ARBA00022692"/>
    </source>
</evidence>
<dbReference type="InterPro" id="IPR000727">
    <property type="entry name" value="T_SNARE_dom"/>
</dbReference>
<dbReference type="Pfam" id="PF08447">
    <property type="entry name" value="PAS_3"/>
    <property type="match status" value="1"/>
</dbReference>
<dbReference type="SMART" id="SM00283">
    <property type="entry name" value="MA"/>
    <property type="match status" value="1"/>
</dbReference>
<evidence type="ECO:0000256" key="12">
    <source>
        <dbReference type="SAM" id="MobiDB-lite"/>
    </source>
</evidence>
<dbReference type="PANTHER" id="PTHR32089">
    <property type="entry name" value="METHYL-ACCEPTING CHEMOTAXIS PROTEIN MCPB"/>
    <property type="match status" value="1"/>
</dbReference>
<evidence type="ECO:0000259" key="14">
    <source>
        <dbReference type="PROSITE" id="PS50112"/>
    </source>
</evidence>
<evidence type="ECO:0000256" key="2">
    <source>
        <dbReference type="ARBA" id="ARBA00022475"/>
    </source>
</evidence>
<organism evidence="16 17">
    <name type="scientific">Pseudomonas mediterranea</name>
    <dbReference type="NCBI Taxonomy" id="183795"/>
    <lineage>
        <taxon>Bacteria</taxon>
        <taxon>Pseudomonadati</taxon>
        <taxon>Pseudomonadota</taxon>
        <taxon>Gammaproteobacteria</taxon>
        <taxon>Pseudomonadales</taxon>
        <taxon>Pseudomonadaceae</taxon>
        <taxon>Pseudomonas</taxon>
    </lineage>
</organism>
<keyword evidence="3" id="KW-0488">Methylation</keyword>
<dbReference type="GO" id="GO:0006935">
    <property type="term" value="P:chemotaxis"/>
    <property type="evidence" value="ECO:0007669"/>
    <property type="project" value="UniProtKB-KW"/>
</dbReference>
<dbReference type="CDD" id="cd00130">
    <property type="entry name" value="PAS"/>
    <property type="match status" value="1"/>
</dbReference>
<dbReference type="SUPFAM" id="SSF55785">
    <property type="entry name" value="PYP-like sensor domain (PAS domain)"/>
    <property type="match status" value="1"/>
</dbReference>
<dbReference type="CDD" id="cd11386">
    <property type="entry name" value="MCP_signal"/>
    <property type="match status" value="1"/>
</dbReference>
<keyword evidence="8" id="KW-0472">Membrane</keyword>
<evidence type="ECO:0000256" key="9">
    <source>
        <dbReference type="ARBA" id="ARBA00023224"/>
    </source>
</evidence>